<dbReference type="Pfam" id="PF14222">
    <property type="entry name" value="MOR2-PAG1_N"/>
    <property type="match status" value="1"/>
</dbReference>
<feature type="region of interest" description="Disordered" evidence="1">
    <location>
        <begin position="497"/>
        <end position="517"/>
    </location>
</feature>
<dbReference type="InterPro" id="IPR016024">
    <property type="entry name" value="ARM-type_fold"/>
</dbReference>
<gene>
    <name evidence="5" type="primary">sax-2</name>
</gene>
<dbReference type="GO" id="GO:0000902">
    <property type="term" value="P:cell morphogenesis"/>
    <property type="evidence" value="ECO:0007669"/>
    <property type="project" value="InterPro"/>
</dbReference>
<feature type="compositionally biased region" description="Low complexity" evidence="1">
    <location>
        <begin position="703"/>
        <end position="717"/>
    </location>
</feature>
<sequence>MSSIVKKGRLGRRKSDPGTLTVRSTADKIATCELPWGGTRMVTLGPLELTQMSGPFVGQASLMDLFNIFERKLHIVTEEEPLEKMLNKTLQRGGDLYFDNLCHTLHGLSEICLPPILKVLVEWYEKYDESLCLSMLSPIATPELRLKLHKKLLAVNYLFCLVLIEILPQVEFHLPQCDPLIKKVLEICFKNVQYREPSAVGINKTNHLVVAETYGEVVGVLSSTYFTHIHRIFMTHITELKKDVSQTAAQQIVALIMSMKFLRINSSQVEDFENGLKFLDDLGSLLLEVKDKDVKHAVMGLLVEILLPVAAQIKRETNIPALISLVQKLYTTTNDMISKKQHKLAAFPLITCLLCVSQKHFFLANWVQFLNSCLSHLKNKDPQVARVALESLYRLLWVYMIRNNADGNAATRSRLDSICGSLFPKGNRYIVPRDAPLNIFVKIIHFISQQKLDFAFKEIIFDLLCVNNRTQRSLYAERMNVGIRALMVIADGLQQKDDPPAMPKSMGPSASGTVHKTKRKQYITRPLTNEISKSIGIDQFYPQCRKAFDSILRLLDTQIGKPLMMSSIQNRGKEPDELISGDAKPKLDLFRTCIAAIPRLLPDPMSHVDLIDLLTRLTVHLDEELRNMSGITLQTIIGEFPDWREQVFISHISLIQSHIYDFFPQILDDSLRLMLQSLTTWKTAITAEKKREAEKIIPTSPPSCHSSHVTSNSTHSTHISVSFPNTVTSASSILSNSSSPHQPTPSLCSLPESSSLHSIPTAMTSLSTTTTPTHSQGAPSTSTPIGGSGNSTLSVLHQMEGLAIVYLCQTRSNPRAIAVKILKEIQLIYDLLGIEMIDTPVIDVLDQATPYVVKKYIEHVPIKERMSWNMDFSSVCDKISTIETDNTLVNSDRGNEYFQWDPWGCALSGYAEIKHLLTKCPSAVAAAWPILFSRLNAVSGYVDPNNPQNESRSSLLRGSKSKGTSSILGEQLGQEACLALWQKYLIMCCALAPAPYNLSQRSFSPTNSMDGPVDVFRSVSASLRSSRTPVPNSLSQLISKVCMILRWENLTDIRDSVVLGVGSINPLAFDMMLEELKSNGILREATEKKAETNLRRRKRKDLLRLQIIRVIEVAIFRGLLLVHSAGSSDFILHPHVVDFIDSMRVNLESDHDRDITVVTKLRLHFAKLIHLIIDSTPHLSRHTLFSDERRHKLFYLFINWCSRAIAADRKFRDKEVGSYVEQKSVLAMSRILCCGPIFEPAKSIGEDGYLYGWLEKLIISTNPTMQAEVEEMLAWMLELNESGVLLDWLMMQCYTQPPTVACRCFRALVRVFSRRDFPCEFVSLFVLCQSMLAVNSVTDCALHMIEILRKQFLETSNIHATSPAQQVTPIVQMRNQADVLTNIYNGCHILPIEQHDVCTRLANSYPHLTVTIFSEVSYRLETESCSNKSQLLALLQPWISNLELVDQNVVEEAAEGPRGWGSEEATQLVLNNLLYLTVTLSNDHEKELAEVWKTLAISFPANLPAILNFFYTTTLLSQESLLPFTKRICVMMSQVVGTRISSILLEWLSTVHDSSKITLDRSEIPPYYRWKDENSERKANEGSIARDSLEREEPTKEGVRLLPMPAYGGHYSPLSQFLPPVVQPVQFFNKSEVGLLLVCDIIRTRCSVDWSESMALLLHFSILRLDSLRPALCRHARQTIINVIMLYMEKNQLALVSSILLKNEMIYGTETSPIIGEIAVGVCRGESPSFARATADEYRKMIFASPSLFSQNDLLSAVVFCMSEEMDTPFWANEDANSRNWRVPSFEQLSCTVHHIVRLLINKMPMIEVIWTQLAMKMALSTSNRHLAGRCFQIVSALEQPPGPWIPSLMSRLVETAGEQHDETQSYVTDLMLCLTDCSPYISPTIMEAIEMRQVISPTHMRSTSYTPAFVRQSVIYSRVQQSDKKNARLSLLVADQESWASKSPDALVRSKSAEQLQSENDVNEETMSRMQILAIAVSMMESGIENEFLLALNLLNKVLDVPTSQKVQCLAKYDKMVGQLEWKNFNGIISLITRGAIIPTAYESSIQAMIQLSDVLSEEVVGGPNGIAIFVTHTLPYLATNFDAPNSLCINVANAIAAFCDESIKTQSGAPADHPFVHLSTIMRQYAMRTFMKDAQQFMKCVLQYICDGCIALNVETLMCLLAEMTERGITGLNGSVLHMLFLLLQHNHHSISPLLINAQVIRSVSRFLQGNNWPDVSKIYKTIVEKWRNENPDQNAHFSLEVTGPTGTSGVVTVKPSEEIGKSEKVSEEKSSEKPSIEVATTSLKRYPPAHMRVRDKLVGILSASGLRIGLPSSVSLVFSRSDLGSATSSTERICASSQEVASTMSLPDPSQSGITDSFPRVFKEFDFLEAEHDSVSETADSCFGWLSTMRPTREKDDERASIRSSLRNLSSGGQGGEEEEEEPEEDEESESHEEEENSESDDLPRKVEDDDLEEEDEDEEERTPCPSECCDDDREDVEMMLRQDIEAYASRGGSVAASSMADDDLRSRLTNNIVSISSQMTEHRHLEEENTSVDGSSVCAYSNASMLASEYYPNRTRSLRIQCSHHLDSRIEREFSMSVNEINESNDCNLLAYGTLLSTQLYKSSCGKVCALLRDASHILTNRAMSRSFASAQETLCNVVDIPFLFVTEQFLRNSPICQRLKFTLNELKEHWETFDERRDQCQKGINSLRSAYKLSALGGSTSSFSLTSELDLGKLLNKLVFQVKLMIDALKDMSDAVKNSTSSQTYSLSPAILEHHRELLMCASDDAASSVNSSLSRLNIDDSISRSQHSCDSLVLLLANKRYTQALQAVRQLRRTYGEEYGCCETVDVDVLLLLFCRSHSLKAWALVGASSEELTRQSELLREANAELASCLRRNAQSLQNMERMTPSMGSASMTESFAQLPSSSDHYD</sequence>
<dbReference type="SUPFAM" id="SSF48371">
    <property type="entry name" value="ARM repeat"/>
    <property type="match status" value="2"/>
</dbReference>
<evidence type="ECO:0000313" key="5">
    <source>
        <dbReference type="EMBL" id="AAV41897.1"/>
    </source>
</evidence>
<feature type="domain" description="Protein furry C-terminal" evidence="4">
    <location>
        <begin position="2273"/>
        <end position="2893"/>
    </location>
</feature>
<dbReference type="Pfam" id="PF14225">
    <property type="entry name" value="MOR2-PAG1_C"/>
    <property type="match status" value="1"/>
</dbReference>
<feature type="compositionally biased region" description="Acidic residues" evidence="1">
    <location>
        <begin position="2419"/>
        <end position="2444"/>
    </location>
</feature>
<dbReference type="InterPro" id="IPR045842">
    <property type="entry name" value="Fry_C"/>
</dbReference>
<dbReference type="InterPro" id="IPR025614">
    <property type="entry name" value="Cell_morpho_N"/>
</dbReference>
<feature type="compositionally biased region" description="Acidic residues" evidence="1">
    <location>
        <begin position="2452"/>
        <end position="2464"/>
    </location>
</feature>
<organism evidence="5">
    <name type="scientific">Caenorhabditis elegans</name>
    <dbReference type="NCBI Taxonomy" id="6239"/>
    <lineage>
        <taxon>Eukaryota</taxon>
        <taxon>Metazoa</taxon>
        <taxon>Ecdysozoa</taxon>
        <taxon>Nematoda</taxon>
        <taxon>Chromadorea</taxon>
        <taxon>Rhabditida</taxon>
        <taxon>Rhabditina</taxon>
        <taxon>Rhabditomorpha</taxon>
        <taxon>Rhabditoidea</taxon>
        <taxon>Rhabditidae</taxon>
        <taxon>Peloderinae</taxon>
        <taxon>Caenorhabditis</taxon>
    </lineage>
</organism>
<dbReference type="InterPro" id="IPR025481">
    <property type="entry name" value="Cell_Morphogen_C"/>
</dbReference>
<name>Q5UBX5_CAEEL</name>
<feature type="region of interest" description="Disordered" evidence="1">
    <location>
        <begin position="692"/>
        <end position="717"/>
    </location>
</feature>
<evidence type="ECO:0000259" key="2">
    <source>
        <dbReference type="Pfam" id="PF14222"/>
    </source>
</evidence>
<feature type="region of interest" description="Disordered" evidence="1">
    <location>
        <begin position="732"/>
        <end position="786"/>
    </location>
</feature>
<feature type="region of interest" description="Disordered" evidence="1">
    <location>
        <begin position="2891"/>
        <end position="2914"/>
    </location>
</feature>
<dbReference type="UCSC" id="F21H11.2a">
    <property type="organism name" value="c. elegans"/>
</dbReference>
<feature type="domain" description="Cell morphogenesis protein C-terminal" evidence="3">
    <location>
        <begin position="1972"/>
        <end position="2228"/>
    </location>
</feature>
<dbReference type="Pfam" id="PF19421">
    <property type="entry name" value="Fry_C"/>
    <property type="match status" value="1"/>
</dbReference>
<dbReference type="PANTHER" id="PTHR12295:SF30">
    <property type="entry name" value="PROTEIN FURRY"/>
    <property type="match status" value="1"/>
</dbReference>
<reference evidence="5" key="1">
    <citation type="journal article" date="2004" name="Neuron">
        <title>Mechanosensory neurite termination and tiling depend on SAX-2 and the SAX-1 kinase.</title>
        <authorList>
            <person name="Gallegos M.E."/>
            <person name="Bargmann C.I."/>
        </authorList>
    </citation>
    <scope>NUCLEOTIDE SEQUENCE</scope>
</reference>
<accession>Q5UBX5</accession>
<dbReference type="EMBL" id="AY763581">
    <property type="protein sequence ID" value="AAV41897.1"/>
    <property type="molecule type" value="mRNA"/>
</dbReference>
<evidence type="ECO:0000256" key="1">
    <source>
        <dbReference type="SAM" id="MobiDB-lite"/>
    </source>
</evidence>
<proteinExistence type="evidence at transcript level"/>
<feature type="compositionally biased region" description="Polar residues" evidence="1">
    <location>
        <begin position="776"/>
        <end position="786"/>
    </location>
</feature>
<protein>
    <submittedName>
        <fullName evidence="5">SAX-2</fullName>
    </submittedName>
</protein>
<evidence type="ECO:0000259" key="3">
    <source>
        <dbReference type="Pfam" id="PF14225"/>
    </source>
</evidence>
<evidence type="ECO:0000259" key="4">
    <source>
        <dbReference type="Pfam" id="PF19421"/>
    </source>
</evidence>
<dbReference type="PANTHER" id="PTHR12295">
    <property type="entry name" value="FURRY-RELATED"/>
    <property type="match status" value="1"/>
</dbReference>
<feature type="domain" description="Cell morphogenesis protein N-terminal" evidence="2">
    <location>
        <begin position="150"/>
        <end position="682"/>
    </location>
</feature>
<dbReference type="InterPro" id="IPR039867">
    <property type="entry name" value="Furry/Tao3/Mor2"/>
</dbReference>
<feature type="region of interest" description="Disordered" evidence="1">
    <location>
        <begin position="2396"/>
        <end position="2475"/>
    </location>
</feature>
<feature type="compositionally biased region" description="Low complexity" evidence="1">
    <location>
        <begin position="732"/>
        <end position="775"/>
    </location>
</feature>